<dbReference type="PRINTS" id="PR01320">
    <property type="entry name" value="KIRCHANNEL"/>
</dbReference>
<evidence type="ECO:0000256" key="12">
    <source>
        <dbReference type="RuleBase" id="RU003822"/>
    </source>
</evidence>
<dbReference type="InterPro" id="IPR041647">
    <property type="entry name" value="IRK_C"/>
</dbReference>
<evidence type="ECO:0000256" key="1">
    <source>
        <dbReference type="ARBA" id="ARBA00004141"/>
    </source>
</evidence>
<feature type="transmembrane region" description="Helical" evidence="13">
    <location>
        <begin position="161"/>
        <end position="184"/>
    </location>
</feature>
<dbReference type="SUPFAM" id="SSF81324">
    <property type="entry name" value="Voltage-gated potassium channels"/>
    <property type="match status" value="1"/>
</dbReference>
<dbReference type="FunFam" id="1.10.287.70:FF:000078">
    <property type="entry name" value="Putative Inward rectifier potassium channel"/>
    <property type="match status" value="1"/>
</dbReference>
<dbReference type="AlphaFoldDB" id="A0A653BVG3"/>
<evidence type="ECO:0000313" key="17">
    <source>
        <dbReference type="Proteomes" id="UP000410492"/>
    </source>
</evidence>
<dbReference type="InterPro" id="IPR040445">
    <property type="entry name" value="Kir_TM"/>
</dbReference>
<proteinExistence type="inferred from homology"/>
<keyword evidence="5 12" id="KW-0851">Voltage-gated channel</keyword>
<evidence type="ECO:0000256" key="5">
    <source>
        <dbReference type="ARBA" id="ARBA00022882"/>
    </source>
</evidence>
<keyword evidence="4 12" id="KW-0812">Transmembrane</keyword>
<dbReference type="GO" id="GO:0005242">
    <property type="term" value="F:inward rectifier potassium channel activity"/>
    <property type="evidence" value="ECO:0007669"/>
    <property type="project" value="InterPro"/>
</dbReference>
<organism evidence="16 17">
    <name type="scientific">Callosobruchus maculatus</name>
    <name type="common">Southern cowpea weevil</name>
    <name type="synonym">Pulse bruchid</name>
    <dbReference type="NCBI Taxonomy" id="64391"/>
    <lineage>
        <taxon>Eukaryota</taxon>
        <taxon>Metazoa</taxon>
        <taxon>Ecdysozoa</taxon>
        <taxon>Arthropoda</taxon>
        <taxon>Hexapoda</taxon>
        <taxon>Insecta</taxon>
        <taxon>Pterygota</taxon>
        <taxon>Neoptera</taxon>
        <taxon>Endopterygota</taxon>
        <taxon>Coleoptera</taxon>
        <taxon>Polyphaga</taxon>
        <taxon>Cucujiformia</taxon>
        <taxon>Chrysomeloidea</taxon>
        <taxon>Chrysomelidae</taxon>
        <taxon>Bruchinae</taxon>
        <taxon>Bruchini</taxon>
        <taxon>Callosobruchus</taxon>
    </lineage>
</organism>
<keyword evidence="2 12" id="KW-0813">Transport</keyword>
<evidence type="ECO:0000256" key="13">
    <source>
        <dbReference type="SAM" id="Phobius"/>
    </source>
</evidence>
<comment type="catalytic activity">
    <reaction evidence="11">
        <text>K(+)(in) = K(+)(out)</text>
        <dbReference type="Rhea" id="RHEA:29463"/>
        <dbReference type="ChEBI" id="CHEBI:29103"/>
    </reaction>
</comment>
<evidence type="ECO:0000259" key="15">
    <source>
        <dbReference type="Pfam" id="PF17655"/>
    </source>
</evidence>
<dbReference type="InterPro" id="IPR016449">
    <property type="entry name" value="K_chnl_inward-rec_Kir"/>
</dbReference>
<dbReference type="Pfam" id="PF01007">
    <property type="entry name" value="IRK"/>
    <property type="match status" value="1"/>
</dbReference>
<sequence length="550" mass="62503">MTNNQHVMLNGVCVVDGGNTGASEQFEKLLGSRCQTAPTLPALLPAKEICGQKLDKRRRSDNSLLGSFYRLRTSIGSGSKEGPNQINRISRMRIHQSFDELLVYIRTSIKFRQSRFNARRIRKRVVFKHGDCNVAHSNVAKRRRKYLQDIFTTLVDAQWRWTLLVFALNFLLSWLLFAVVWWLIAYTHGDLSMERLNGTEPVEPCISNIHGFTSCFLFSIETQHTIGYGGRVTTEECPEAIFIMCVQSITGVMIQAFMVGVVFAKLSRPKKRTQTLLFSRHAVINHRDGVPCLMFRVGDMRKSHIIEAHVRAQLIRHKVTKEGEHLPFFQTELKLFQVGGDGEEDKIFFIWPTTIVHKIDSKSPLYNMSANNLLRERFEIVVILEGVIESTGMTTQARSSYLPSEILWGHRFQSLITFKKDTGEYEVDYALFNNTIEVDTPLCSARELDERRAMYSNEGLEEKPRFLTTGQCRPAPCMFPSARSHSSETLSSLDSLSIDDGHIEMKVPSPIPVMITAPEETPIITLNNGTVKNLENHKEESEDVAVNCPV</sequence>
<evidence type="ECO:0000256" key="8">
    <source>
        <dbReference type="ARBA" id="ARBA00023065"/>
    </source>
</evidence>
<dbReference type="GO" id="GO:0034765">
    <property type="term" value="P:regulation of monoatomic ion transmembrane transport"/>
    <property type="evidence" value="ECO:0007669"/>
    <property type="project" value="TreeGrafter"/>
</dbReference>
<evidence type="ECO:0000259" key="14">
    <source>
        <dbReference type="Pfam" id="PF01007"/>
    </source>
</evidence>
<keyword evidence="6 12" id="KW-0630">Potassium</keyword>
<evidence type="ECO:0000256" key="9">
    <source>
        <dbReference type="ARBA" id="ARBA00023136"/>
    </source>
</evidence>
<evidence type="ECO:0000256" key="10">
    <source>
        <dbReference type="ARBA" id="ARBA00023303"/>
    </source>
</evidence>
<dbReference type="GO" id="GO:0034702">
    <property type="term" value="C:monoatomic ion channel complex"/>
    <property type="evidence" value="ECO:0007669"/>
    <property type="project" value="UniProtKB-KW"/>
</dbReference>
<keyword evidence="8 12" id="KW-0406">Ion transport</keyword>
<dbReference type="GO" id="GO:1990573">
    <property type="term" value="P:potassium ion import across plasma membrane"/>
    <property type="evidence" value="ECO:0007669"/>
    <property type="project" value="TreeGrafter"/>
</dbReference>
<dbReference type="InterPro" id="IPR013518">
    <property type="entry name" value="K_chnl_inward-rec_Kir_cyto"/>
</dbReference>
<reference evidence="16 17" key="1">
    <citation type="submission" date="2019-01" db="EMBL/GenBank/DDBJ databases">
        <authorList>
            <person name="Sayadi A."/>
        </authorList>
    </citation>
    <scope>NUCLEOTIDE SEQUENCE [LARGE SCALE GENOMIC DNA]</scope>
</reference>
<evidence type="ECO:0000256" key="11">
    <source>
        <dbReference type="ARBA" id="ARBA00034430"/>
    </source>
</evidence>
<evidence type="ECO:0000256" key="2">
    <source>
        <dbReference type="ARBA" id="ARBA00022448"/>
    </source>
</evidence>
<dbReference type="Proteomes" id="UP000410492">
    <property type="component" value="Unassembled WGS sequence"/>
</dbReference>
<dbReference type="InterPro" id="IPR014756">
    <property type="entry name" value="Ig_E-set"/>
</dbReference>
<dbReference type="FunFam" id="2.60.40.1400:FF:000001">
    <property type="entry name" value="G protein-activated inward rectifier potassium channel 2"/>
    <property type="match status" value="1"/>
</dbReference>
<dbReference type="PANTHER" id="PTHR11767">
    <property type="entry name" value="INWARD RECTIFIER POTASSIUM CHANNEL"/>
    <property type="match status" value="1"/>
</dbReference>
<dbReference type="PANTHER" id="PTHR11767:SF102">
    <property type="entry name" value="INWARDLY RECTIFYING POTASSIUM CHANNEL 1, ISOFORM F"/>
    <property type="match status" value="1"/>
</dbReference>
<evidence type="ECO:0000256" key="6">
    <source>
        <dbReference type="ARBA" id="ARBA00022958"/>
    </source>
</evidence>
<evidence type="ECO:0000313" key="16">
    <source>
        <dbReference type="EMBL" id="VEN39563.1"/>
    </source>
</evidence>
<comment type="similarity">
    <text evidence="12">Belongs to the inward rectifier-type potassium channel (TC 1.A.2.1) family.</text>
</comment>
<evidence type="ECO:0008006" key="18">
    <source>
        <dbReference type="Google" id="ProtNLM"/>
    </source>
</evidence>
<dbReference type="OrthoDB" id="273257at2759"/>
<dbReference type="GO" id="GO:0005886">
    <property type="term" value="C:plasma membrane"/>
    <property type="evidence" value="ECO:0007669"/>
    <property type="project" value="TreeGrafter"/>
</dbReference>
<dbReference type="EMBL" id="CAACVG010005763">
    <property type="protein sequence ID" value="VEN39563.1"/>
    <property type="molecule type" value="Genomic_DNA"/>
</dbReference>
<protein>
    <recommendedName>
        <fullName evidence="18">Inward rectifier potassium channel C-terminal domain-containing protein</fullName>
    </recommendedName>
</protein>
<accession>A0A653BVG3</accession>
<feature type="transmembrane region" description="Helical" evidence="13">
    <location>
        <begin position="240"/>
        <end position="264"/>
    </location>
</feature>
<keyword evidence="10 12" id="KW-0407">Ion channel</keyword>
<comment type="subcellular location">
    <subcellularLocation>
        <location evidence="1 12">Membrane</location>
        <topology evidence="1 12">Multi-pass membrane protein</topology>
    </subcellularLocation>
</comment>
<evidence type="ECO:0000256" key="4">
    <source>
        <dbReference type="ARBA" id="ARBA00022692"/>
    </source>
</evidence>
<gene>
    <name evidence="16" type="ORF">CALMAC_LOCUS4060</name>
</gene>
<evidence type="ECO:0000256" key="7">
    <source>
        <dbReference type="ARBA" id="ARBA00022989"/>
    </source>
</evidence>
<dbReference type="SUPFAM" id="SSF81296">
    <property type="entry name" value="E set domains"/>
    <property type="match status" value="1"/>
</dbReference>
<dbReference type="Gene3D" id="1.10.287.70">
    <property type="match status" value="1"/>
</dbReference>
<dbReference type="Pfam" id="PF17655">
    <property type="entry name" value="IRK_C"/>
    <property type="match status" value="1"/>
</dbReference>
<feature type="domain" description="Potassium channel inwardly rectifying transmembrane" evidence="14">
    <location>
        <begin position="127"/>
        <end position="269"/>
    </location>
</feature>
<feature type="domain" description="Inward rectifier potassium channel C-terminal" evidence="15">
    <location>
        <begin position="276"/>
        <end position="451"/>
    </location>
</feature>
<keyword evidence="17" id="KW-1185">Reference proteome</keyword>
<keyword evidence="9 13" id="KW-0472">Membrane</keyword>
<dbReference type="Gene3D" id="2.60.40.1400">
    <property type="entry name" value="G protein-activated inward rectifier potassium channel 1"/>
    <property type="match status" value="1"/>
</dbReference>
<name>A0A653BVG3_CALMS</name>
<keyword evidence="7 13" id="KW-1133">Transmembrane helix</keyword>
<keyword evidence="3 12" id="KW-0633">Potassium transport</keyword>
<evidence type="ECO:0000256" key="3">
    <source>
        <dbReference type="ARBA" id="ARBA00022538"/>
    </source>
</evidence>